<evidence type="ECO:0000313" key="1">
    <source>
        <dbReference type="EMBL" id="KIM48682.1"/>
    </source>
</evidence>
<keyword evidence="2" id="KW-1185">Reference proteome</keyword>
<name>A0A0C2Z687_HEBCY</name>
<gene>
    <name evidence="1" type="ORF">M413DRAFT_437866</name>
</gene>
<dbReference type="HOGENOM" id="CLU_059618_0_0_1"/>
<proteinExistence type="predicted"/>
<dbReference type="EMBL" id="KN831768">
    <property type="protein sequence ID" value="KIM48682.1"/>
    <property type="molecule type" value="Genomic_DNA"/>
</dbReference>
<reference evidence="1 2" key="1">
    <citation type="submission" date="2014-04" db="EMBL/GenBank/DDBJ databases">
        <authorList>
            <consortium name="DOE Joint Genome Institute"/>
            <person name="Kuo A."/>
            <person name="Gay G."/>
            <person name="Dore J."/>
            <person name="Kohler A."/>
            <person name="Nagy L.G."/>
            <person name="Floudas D."/>
            <person name="Copeland A."/>
            <person name="Barry K.W."/>
            <person name="Cichocki N."/>
            <person name="Veneault-Fourrey C."/>
            <person name="LaButti K."/>
            <person name="Lindquist E.A."/>
            <person name="Lipzen A."/>
            <person name="Lundell T."/>
            <person name="Morin E."/>
            <person name="Murat C."/>
            <person name="Sun H."/>
            <person name="Tunlid A."/>
            <person name="Henrissat B."/>
            <person name="Grigoriev I.V."/>
            <person name="Hibbett D.S."/>
            <person name="Martin F."/>
            <person name="Nordberg H.P."/>
            <person name="Cantor M.N."/>
            <person name="Hua S.X."/>
        </authorList>
    </citation>
    <scope>NUCLEOTIDE SEQUENCE [LARGE SCALE GENOMIC DNA]</scope>
    <source>
        <strain evidence="2">h7</strain>
    </source>
</reference>
<organism evidence="1 2">
    <name type="scientific">Hebeloma cylindrosporum</name>
    <dbReference type="NCBI Taxonomy" id="76867"/>
    <lineage>
        <taxon>Eukaryota</taxon>
        <taxon>Fungi</taxon>
        <taxon>Dikarya</taxon>
        <taxon>Basidiomycota</taxon>
        <taxon>Agaricomycotina</taxon>
        <taxon>Agaricomycetes</taxon>
        <taxon>Agaricomycetidae</taxon>
        <taxon>Agaricales</taxon>
        <taxon>Agaricineae</taxon>
        <taxon>Hymenogastraceae</taxon>
        <taxon>Hebeloma</taxon>
    </lineage>
</organism>
<dbReference type="OrthoDB" id="2570975at2759"/>
<evidence type="ECO:0000313" key="2">
    <source>
        <dbReference type="Proteomes" id="UP000053424"/>
    </source>
</evidence>
<reference evidence="2" key="2">
    <citation type="submission" date="2015-01" db="EMBL/GenBank/DDBJ databases">
        <title>Evolutionary Origins and Diversification of the Mycorrhizal Mutualists.</title>
        <authorList>
            <consortium name="DOE Joint Genome Institute"/>
            <consortium name="Mycorrhizal Genomics Consortium"/>
            <person name="Kohler A."/>
            <person name="Kuo A."/>
            <person name="Nagy L.G."/>
            <person name="Floudas D."/>
            <person name="Copeland A."/>
            <person name="Barry K.W."/>
            <person name="Cichocki N."/>
            <person name="Veneault-Fourrey C."/>
            <person name="LaButti K."/>
            <person name="Lindquist E.A."/>
            <person name="Lipzen A."/>
            <person name="Lundell T."/>
            <person name="Morin E."/>
            <person name="Murat C."/>
            <person name="Riley R."/>
            <person name="Ohm R."/>
            <person name="Sun H."/>
            <person name="Tunlid A."/>
            <person name="Henrissat B."/>
            <person name="Grigoriev I.V."/>
            <person name="Hibbett D.S."/>
            <person name="Martin F."/>
        </authorList>
    </citation>
    <scope>NUCLEOTIDE SEQUENCE [LARGE SCALE GENOMIC DNA]</scope>
    <source>
        <strain evidence="2">h7</strain>
    </source>
</reference>
<dbReference type="AlphaFoldDB" id="A0A0C2Z687"/>
<protein>
    <submittedName>
        <fullName evidence="1">Uncharacterized protein</fullName>
    </submittedName>
</protein>
<accession>A0A0C2Z687</accession>
<dbReference type="Proteomes" id="UP000053424">
    <property type="component" value="Unassembled WGS sequence"/>
</dbReference>
<sequence>MIAARHHNNKAASIVDCTSCSRPSSSSSSRKPRSIALFNRRLRATQLNLAKSSRSVLAPSKLNGVVSSTPTIRVSLPSSLPVPSPREIDVPAFHALFPELEEVPTSYIRQTVALLSPPMLAGLQSAQIVAPVGPLPRELEVMMADAISIPAVAPSHLLAIPSTIPSANGTSRQKITLYPTHEIVLAANCTSLPSMPKSSAATAEGNTRRTVTLPIVGLRVPSPEAFPLLHAYLYTHDLPALQNMLLPAEWAANVDAIMRKAIFLRGFHANACALGVVDQELFALLQWCWSEVIRAVQQLTSTPPAMPSS</sequence>